<keyword evidence="9" id="KW-0963">Cytoplasm</keyword>
<evidence type="ECO:0000256" key="9">
    <source>
        <dbReference type="RuleBase" id="RU365015"/>
    </source>
</evidence>
<name>A0A3E3I7M3_9FIRM</name>
<protein>
    <recommendedName>
        <fullName evidence="4 8">Sucrose-6-phosphate hydrolase</fullName>
        <ecNumber evidence="3 8">3.2.1.26</ecNumber>
    </recommendedName>
    <alternativeName>
        <fullName evidence="7 9">Invertase</fullName>
    </alternativeName>
</protein>
<dbReference type="PANTHER" id="PTHR43101">
    <property type="entry name" value="BETA-FRUCTOSIDASE"/>
    <property type="match status" value="1"/>
</dbReference>
<dbReference type="UniPathway" id="UPA00238"/>
<dbReference type="EMBL" id="QVLV01000004">
    <property type="protein sequence ID" value="RGE62447.1"/>
    <property type="molecule type" value="Genomic_DNA"/>
</dbReference>
<sequence length="483" mass="55919">MSEALEKAREWEKMHCRTAVEKPFFHVCAPTGWINDPNGFSQYKGEYHLFYQYHPYNKHWGPMHWGHSKTDDFIKWLQMPCAMAPDEAFDGQGCFSGSAVEFQGKHVLMYTGVTQKEKDGKIVINQNQCIAFGDGKDYIKYPYNPVITAQQMPQGSSKEDFRDPKIWKDNDKFYTIIGSRGEDGSGQLGLFESEDIVNWKFVTILERCENRYGKMWECPDFFEIGDTAVIIVSPQEMQAEGLEFHNGGGTLALVGNYNKKEHLFQRKKVTAVDYGLDFYAPQTLKSEDGRRIMIGWMQNWDTYLVPENMTWSGIMTIPRQLEIRDGSLYQNPVRELENYYSNEVKIGKVRLEGERSFEGINGRSIDLTVEIYEDGKSEFSIRFASNEYFYSEIIYSPEKEILTFDRTYSGLVKDVISRRSMKVKKREGRIKVRLLLDRYTVEIFVNDGEQAMSSLIYTSLDAEKIMFYGDGSVISILKYDVVL</sequence>
<dbReference type="AlphaFoldDB" id="A0A3E3I7M3"/>
<comment type="subcellular location">
    <subcellularLocation>
        <location evidence="9">Cytoplasm</location>
    </subcellularLocation>
</comment>
<dbReference type="Proteomes" id="UP000260812">
    <property type="component" value="Unassembled WGS sequence"/>
</dbReference>
<dbReference type="InterPro" id="IPR013320">
    <property type="entry name" value="ConA-like_dom_sf"/>
</dbReference>
<evidence type="ECO:0000256" key="1">
    <source>
        <dbReference type="ARBA" id="ARBA00004914"/>
    </source>
</evidence>
<comment type="pathway">
    <text evidence="1 9">Glycan biosynthesis; sucrose metabolism.</text>
</comment>
<proteinExistence type="inferred from homology"/>
<comment type="catalytic activity">
    <reaction evidence="8">
        <text>Hydrolysis of terminal non-reducing beta-D-fructofuranoside residues in beta-D-fructofuranosides.</text>
        <dbReference type="EC" id="3.2.1.26"/>
    </reaction>
</comment>
<dbReference type="GO" id="GO:0005737">
    <property type="term" value="C:cytoplasm"/>
    <property type="evidence" value="ECO:0007669"/>
    <property type="project" value="UniProtKB-SubCell"/>
</dbReference>
<reference evidence="12" key="1">
    <citation type="submission" date="2018-08" db="EMBL/GenBank/DDBJ databases">
        <title>A genome reference for cultivated species of the human gut microbiota.</title>
        <authorList>
            <person name="Zou Y."/>
            <person name="Xue W."/>
            <person name="Luo G."/>
        </authorList>
    </citation>
    <scope>NUCLEOTIDE SEQUENCE [LARGE SCALE GENOMIC DNA]</scope>
    <source>
        <strain evidence="12">TF05-5AC</strain>
    </source>
</reference>
<comment type="function">
    <text evidence="9">Enables the bacterium to metabolize sucrose as a sole carbon source.</text>
</comment>
<dbReference type="InterPro" id="IPR013148">
    <property type="entry name" value="Glyco_hydro_32_N"/>
</dbReference>
<dbReference type="GeneID" id="97986735"/>
<evidence type="ECO:0000313" key="13">
    <source>
        <dbReference type="Proteomes" id="UP000260812"/>
    </source>
</evidence>
<evidence type="ECO:0000256" key="8">
    <source>
        <dbReference type="RuleBase" id="RU362110"/>
    </source>
</evidence>
<keyword evidence="13" id="KW-1185">Reference proteome</keyword>
<dbReference type="GO" id="GO:0004564">
    <property type="term" value="F:beta-fructofuranosidase activity"/>
    <property type="evidence" value="ECO:0007669"/>
    <property type="project" value="UniProtKB-EC"/>
</dbReference>
<evidence type="ECO:0000256" key="5">
    <source>
        <dbReference type="ARBA" id="ARBA00022801"/>
    </source>
</evidence>
<dbReference type="NCBIfam" id="TIGR01322">
    <property type="entry name" value="scrB_fam"/>
    <property type="match status" value="1"/>
</dbReference>
<organism evidence="12 13">
    <name type="scientific">Eisenbergiella massiliensis</name>
    <dbReference type="NCBI Taxonomy" id="1720294"/>
    <lineage>
        <taxon>Bacteria</taxon>
        <taxon>Bacillati</taxon>
        <taxon>Bacillota</taxon>
        <taxon>Clostridia</taxon>
        <taxon>Lachnospirales</taxon>
        <taxon>Lachnospiraceae</taxon>
        <taxon>Eisenbergiella</taxon>
    </lineage>
</organism>
<dbReference type="InterPro" id="IPR051214">
    <property type="entry name" value="GH32_Enzymes"/>
</dbReference>
<dbReference type="Gene3D" id="2.115.10.20">
    <property type="entry name" value="Glycosyl hydrolase domain, family 43"/>
    <property type="match status" value="1"/>
</dbReference>
<evidence type="ECO:0000256" key="4">
    <source>
        <dbReference type="ARBA" id="ARBA00019623"/>
    </source>
</evidence>
<evidence type="ECO:0000256" key="3">
    <source>
        <dbReference type="ARBA" id="ARBA00012758"/>
    </source>
</evidence>
<dbReference type="Pfam" id="PF08244">
    <property type="entry name" value="Glyco_hydro_32C"/>
    <property type="match status" value="1"/>
</dbReference>
<evidence type="ECO:0000256" key="6">
    <source>
        <dbReference type="ARBA" id="ARBA00023295"/>
    </source>
</evidence>
<evidence type="ECO:0000256" key="7">
    <source>
        <dbReference type="ARBA" id="ARBA00033367"/>
    </source>
</evidence>
<feature type="domain" description="Glycosyl hydrolase family 32 C-terminal" evidence="11">
    <location>
        <begin position="338"/>
        <end position="475"/>
    </location>
</feature>
<dbReference type="Gene3D" id="2.60.120.560">
    <property type="entry name" value="Exo-inulinase, domain 1"/>
    <property type="match status" value="1"/>
</dbReference>
<dbReference type="Pfam" id="PF00251">
    <property type="entry name" value="Glyco_hydro_32N"/>
    <property type="match status" value="1"/>
</dbReference>
<dbReference type="EC" id="3.2.1.26" evidence="3 8"/>
<dbReference type="InterPro" id="IPR001362">
    <property type="entry name" value="Glyco_hydro_32"/>
</dbReference>
<dbReference type="SUPFAM" id="SSF49899">
    <property type="entry name" value="Concanavalin A-like lectins/glucanases"/>
    <property type="match status" value="1"/>
</dbReference>
<evidence type="ECO:0000259" key="11">
    <source>
        <dbReference type="Pfam" id="PF08244"/>
    </source>
</evidence>
<accession>A0A3E3I7M3</accession>
<dbReference type="SUPFAM" id="SSF75005">
    <property type="entry name" value="Arabinanase/levansucrase/invertase"/>
    <property type="match status" value="1"/>
</dbReference>
<dbReference type="PANTHER" id="PTHR43101:SF1">
    <property type="entry name" value="BETA-FRUCTOSIDASE"/>
    <property type="match status" value="1"/>
</dbReference>
<dbReference type="InterPro" id="IPR006232">
    <property type="entry name" value="Suc6P_hydrolase"/>
</dbReference>
<keyword evidence="6 8" id="KW-0326">Glycosidase</keyword>
<keyword evidence="5 8" id="KW-0378">Hydrolase</keyword>
<feature type="domain" description="Glycosyl hydrolase family 32 N-terminal" evidence="10">
    <location>
        <begin position="26"/>
        <end position="332"/>
    </location>
</feature>
<evidence type="ECO:0000256" key="2">
    <source>
        <dbReference type="ARBA" id="ARBA00009902"/>
    </source>
</evidence>
<dbReference type="InterPro" id="IPR023296">
    <property type="entry name" value="Glyco_hydro_beta-prop_sf"/>
</dbReference>
<gene>
    <name evidence="12" type="ORF">DXC51_07540</name>
</gene>
<dbReference type="RefSeq" id="WP_117544213.1">
    <property type="nucleotide sequence ID" value="NZ_QVLV01000004.1"/>
</dbReference>
<dbReference type="InterPro" id="IPR013189">
    <property type="entry name" value="Glyco_hydro_32_C"/>
</dbReference>
<keyword evidence="9" id="KW-0119">Carbohydrate metabolism</keyword>
<comment type="similarity">
    <text evidence="2 8">Belongs to the glycosyl hydrolase 32 family.</text>
</comment>
<evidence type="ECO:0000313" key="12">
    <source>
        <dbReference type="EMBL" id="RGE62447.1"/>
    </source>
</evidence>
<dbReference type="CDD" id="cd08996">
    <property type="entry name" value="GH32_FFase"/>
    <property type="match status" value="1"/>
</dbReference>
<comment type="caution">
    <text evidence="12">The sequence shown here is derived from an EMBL/GenBank/DDBJ whole genome shotgun (WGS) entry which is preliminary data.</text>
</comment>
<dbReference type="SMART" id="SM00640">
    <property type="entry name" value="Glyco_32"/>
    <property type="match status" value="1"/>
</dbReference>
<evidence type="ECO:0000259" key="10">
    <source>
        <dbReference type="Pfam" id="PF00251"/>
    </source>
</evidence>
<dbReference type="GO" id="GO:0005985">
    <property type="term" value="P:sucrose metabolic process"/>
    <property type="evidence" value="ECO:0007669"/>
    <property type="project" value="UniProtKB-UniPathway"/>
</dbReference>